<reference evidence="2 3" key="1">
    <citation type="journal article" date="2020" name="Nature">
        <title>Six reference-quality genomes reveal evolution of bat adaptations.</title>
        <authorList>
            <person name="Jebb D."/>
            <person name="Huang Z."/>
            <person name="Pippel M."/>
            <person name="Hughes G.M."/>
            <person name="Lavrichenko K."/>
            <person name="Devanna P."/>
            <person name="Winkler S."/>
            <person name="Jermiin L.S."/>
            <person name="Skirmuntt E.C."/>
            <person name="Katzourakis A."/>
            <person name="Burkitt-Gray L."/>
            <person name="Ray D.A."/>
            <person name="Sullivan K.A.M."/>
            <person name="Roscito J.G."/>
            <person name="Kirilenko B.M."/>
            <person name="Davalos L.M."/>
            <person name="Corthals A.P."/>
            <person name="Power M.L."/>
            <person name="Jones G."/>
            <person name="Ransome R.D."/>
            <person name="Dechmann D.K.N."/>
            <person name="Locatelli A.G."/>
            <person name="Puechmaille S.J."/>
            <person name="Fedrigo O."/>
            <person name="Jarvis E.D."/>
            <person name="Hiller M."/>
            <person name="Vernes S.C."/>
            <person name="Myers E.W."/>
            <person name="Teeling E.C."/>
        </authorList>
    </citation>
    <scope>NUCLEOTIDE SEQUENCE [LARGE SCALE GENOMIC DNA]</scope>
    <source>
        <strain evidence="2">Bat1K_MPI-CBG_1</strain>
    </source>
</reference>
<feature type="region of interest" description="Disordered" evidence="1">
    <location>
        <begin position="96"/>
        <end position="117"/>
    </location>
</feature>
<proteinExistence type="predicted"/>
<evidence type="ECO:0000313" key="2">
    <source>
        <dbReference type="EMBL" id="KAF6130796.1"/>
    </source>
</evidence>
<comment type="caution">
    <text evidence="2">The sequence shown here is derived from an EMBL/GenBank/DDBJ whole genome shotgun (WGS) entry which is preliminary data.</text>
</comment>
<accession>A0A834EV33</accession>
<name>A0A834EV33_9CHIR</name>
<organism evidence="2 3">
    <name type="scientific">Phyllostomus discolor</name>
    <name type="common">pale spear-nosed bat</name>
    <dbReference type="NCBI Taxonomy" id="89673"/>
    <lineage>
        <taxon>Eukaryota</taxon>
        <taxon>Metazoa</taxon>
        <taxon>Chordata</taxon>
        <taxon>Craniata</taxon>
        <taxon>Vertebrata</taxon>
        <taxon>Euteleostomi</taxon>
        <taxon>Mammalia</taxon>
        <taxon>Eutheria</taxon>
        <taxon>Laurasiatheria</taxon>
        <taxon>Chiroptera</taxon>
        <taxon>Yangochiroptera</taxon>
        <taxon>Phyllostomidae</taxon>
        <taxon>Phyllostominae</taxon>
        <taxon>Phyllostomus</taxon>
    </lineage>
</organism>
<dbReference type="Proteomes" id="UP000664940">
    <property type="component" value="Unassembled WGS sequence"/>
</dbReference>
<gene>
    <name evidence="2" type="ORF">HJG60_007774</name>
</gene>
<protein>
    <submittedName>
        <fullName evidence="2">Uncharacterized protein</fullName>
    </submittedName>
</protein>
<evidence type="ECO:0000313" key="3">
    <source>
        <dbReference type="Proteomes" id="UP000664940"/>
    </source>
</evidence>
<sequence>MRSEVMAEKNRKDTEGQFIIRWKSRIGRSLATWSSRRPAKLTSLTCATASGVWRFKLQGLLSPKVTLQGTLAERGSRFGAQLAPIQTLIAGQQHRSPADSCAWPHRAAEPRVPARTGTKTRLEQEIAIYRSPLGRN</sequence>
<evidence type="ECO:0000256" key="1">
    <source>
        <dbReference type="SAM" id="MobiDB-lite"/>
    </source>
</evidence>
<dbReference type="EMBL" id="JABVXQ010000001">
    <property type="protein sequence ID" value="KAF6130796.1"/>
    <property type="molecule type" value="Genomic_DNA"/>
</dbReference>
<dbReference type="AlphaFoldDB" id="A0A834EV33"/>